<accession>A0AAD1XZE7</accession>
<evidence type="ECO:0000313" key="4">
    <source>
        <dbReference type="Proteomes" id="UP001295684"/>
    </source>
</evidence>
<keyword evidence="1" id="KW-0175">Coiled coil</keyword>
<comment type="caution">
    <text evidence="3">The sequence shown here is derived from an EMBL/GenBank/DDBJ whole genome shotgun (WGS) entry which is preliminary data.</text>
</comment>
<organism evidence="3 4">
    <name type="scientific">Euplotes crassus</name>
    <dbReference type="NCBI Taxonomy" id="5936"/>
    <lineage>
        <taxon>Eukaryota</taxon>
        <taxon>Sar</taxon>
        <taxon>Alveolata</taxon>
        <taxon>Ciliophora</taxon>
        <taxon>Intramacronucleata</taxon>
        <taxon>Spirotrichea</taxon>
        <taxon>Hypotrichia</taxon>
        <taxon>Euplotida</taxon>
        <taxon>Euplotidae</taxon>
        <taxon>Moneuplotes</taxon>
    </lineage>
</organism>
<evidence type="ECO:0000256" key="2">
    <source>
        <dbReference type="SAM" id="MobiDB-lite"/>
    </source>
</evidence>
<evidence type="ECO:0000256" key="1">
    <source>
        <dbReference type="SAM" id="Coils"/>
    </source>
</evidence>
<dbReference type="EMBL" id="CAMPGE010024631">
    <property type="protein sequence ID" value="CAI2382453.1"/>
    <property type="molecule type" value="Genomic_DNA"/>
</dbReference>
<evidence type="ECO:0008006" key="5">
    <source>
        <dbReference type="Google" id="ProtNLM"/>
    </source>
</evidence>
<dbReference type="AlphaFoldDB" id="A0AAD1XZE7"/>
<feature type="region of interest" description="Disordered" evidence="2">
    <location>
        <begin position="21"/>
        <end position="40"/>
    </location>
</feature>
<protein>
    <recommendedName>
        <fullName evidence="5">Translin-associated factor X-interacting protein 1 N-terminal domain-containing protein</fullName>
    </recommendedName>
</protein>
<gene>
    <name evidence="3" type="ORF">ECRASSUSDP1_LOCUS23926</name>
</gene>
<reference evidence="3" key="1">
    <citation type="submission" date="2023-07" db="EMBL/GenBank/DDBJ databases">
        <authorList>
            <consortium name="AG Swart"/>
            <person name="Singh M."/>
            <person name="Singh A."/>
            <person name="Seah K."/>
            <person name="Emmerich C."/>
        </authorList>
    </citation>
    <scope>NUCLEOTIDE SEQUENCE</scope>
    <source>
        <strain evidence="3">DP1</strain>
    </source>
</reference>
<sequence>MSGFYQLQNFKQLAKFNKLSGKVSSKGKVTSKRKSGKFKSISKGFEENNYKTSKNKGSNERQGLKIASRNTFLAKLADQHNNSSLEEYNMKGKMSAAKMIGHRRENTKNAHLSIGNYVPNLEDNSSSPIAKKPKYTRNKLKKYATNLGLGSSRNNASGGILANGSIPKTYKRSMKESQKVEEKKKLKSTLNYKSNRRLSNKSEIGLKGSNGQSSDFGFCQTTTAIDKFKMKSFEKPSKANMMFMSNNNHIMTVKNQRCQIEGIFNSGRKKGASNRKYINNYQGIASNDCNDLLSTTTDRIESNRTIKNRGGLNAESHRDIQERKALQKIQETLEREYKFYQVSIKTKDQSQEKVPEILLRDASNDTIKKLCKIYPQFSTILAQIGNCYNDCIDTAISDFEMKDQEIKKWRKEAMDLNKKIGEFIRQSDTKDQKIVDLSKEITKLKRQHRDSEIQVRRLEEYAQEMQSKAHSLFGRYDQEKVLTEIKQLIKENEDVKCIARELKSEIEYGKQRENKLMYFLFLMQQKNYPVFDIFEKHIKDLPTSRFSTNLDDKFKEIYIEQKKKMKEMGLIGDFDFACTARAQKLGKLDKQTEMSIFSEESFEPINGGPAPLVSKPLNVPALDFGLMNENLAKERMKTKNKENKKKKRKLGGSDPGRLSQSEHGSSLFKNMVDEIDHNKYGRNLEYFEDEEEYKQGMKNYPQNYDCRVNSDEESSPCSCSYCLRKEGSKGGLEELIKRNDLEPDSDESLSFHSSILHENKGDKYKNIREIRRLYEVMKDPEDA</sequence>
<dbReference type="Gene3D" id="1.10.287.1490">
    <property type="match status" value="1"/>
</dbReference>
<feature type="region of interest" description="Disordered" evidence="2">
    <location>
        <begin position="634"/>
        <end position="666"/>
    </location>
</feature>
<name>A0AAD1XZE7_EUPCR</name>
<proteinExistence type="predicted"/>
<dbReference type="Proteomes" id="UP001295684">
    <property type="component" value="Unassembled WGS sequence"/>
</dbReference>
<evidence type="ECO:0000313" key="3">
    <source>
        <dbReference type="EMBL" id="CAI2382453.1"/>
    </source>
</evidence>
<feature type="coiled-coil region" evidence="1">
    <location>
        <begin position="399"/>
        <end position="505"/>
    </location>
</feature>
<keyword evidence="4" id="KW-1185">Reference proteome</keyword>